<dbReference type="RefSeq" id="WP_380591001.1">
    <property type="nucleotide sequence ID" value="NZ_JBHSQJ010000184.1"/>
</dbReference>
<evidence type="ECO:0000313" key="3">
    <source>
        <dbReference type="EMBL" id="MFC5911652.1"/>
    </source>
</evidence>
<keyword evidence="2" id="KW-0812">Transmembrane</keyword>
<keyword evidence="2" id="KW-1133">Transmembrane helix</keyword>
<dbReference type="EMBL" id="JBHSQJ010000184">
    <property type="protein sequence ID" value="MFC5911652.1"/>
    <property type="molecule type" value="Genomic_DNA"/>
</dbReference>
<dbReference type="Proteomes" id="UP001596174">
    <property type="component" value="Unassembled WGS sequence"/>
</dbReference>
<evidence type="ECO:0000313" key="4">
    <source>
        <dbReference type="Proteomes" id="UP001596174"/>
    </source>
</evidence>
<feature type="region of interest" description="Disordered" evidence="1">
    <location>
        <begin position="51"/>
        <end position="79"/>
    </location>
</feature>
<sequence length="91" mass="9642">MNAGDIAVILLSAPAVLAAGPLAVRMAKEKRESEAVLRMLARERWLREQGGIEFVPSPPPGSSHPGPSEQTPAKVAGPERLAPVIELRRAA</sequence>
<gene>
    <name evidence="3" type="ORF">ACFP3V_31160</name>
</gene>
<keyword evidence="2" id="KW-0472">Membrane</keyword>
<proteinExistence type="predicted"/>
<evidence type="ECO:0000256" key="2">
    <source>
        <dbReference type="SAM" id="Phobius"/>
    </source>
</evidence>
<organism evidence="3 4">
    <name type="scientific">Streptacidiphilus monticola</name>
    <dbReference type="NCBI Taxonomy" id="2161674"/>
    <lineage>
        <taxon>Bacteria</taxon>
        <taxon>Bacillati</taxon>
        <taxon>Actinomycetota</taxon>
        <taxon>Actinomycetes</taxon>
        <taxon>Kitasatosporales</taxon>
        <taxon>Streptomycetaceae</taxon>
        <taxon>Streptacidiphilus</taxon>
    </lineage>
</organism>
<accession>A0ABW1GCK9</accession>
<evidence type="ECO:0000256" key="1">
    <source>
        <dbReference type="SAM" id="MobiDB-lite"/>
    </source>
</evidence>
<comment type="caution">
    <text evidence="3">The sequence shown here is derived from an EMBL/GenBank/DDBJ whole genome shotgun (WGS) entry which is preliminary data.</text>
</comment>
<reference evidence="4" key="1">
    <citation type="journal article" date="2019" name="Int. J. Syst. Evol. Microbiol.">
        <title>The Global Catalogue of Microorganisms (GCM) 10K type strain sequencing project: providing services to taxonomists for standard genome sequencing and annotation.</title>
        <authorList>
            <consortium name="The Broad Institute Genomics Platform"/>
            <consortium name="The Broad Institute Genome Sequencing Center for Infectious Disease"/>
            <person name="Wu L."/>
            <person name="Ma J."/>
        </authorList>
    </citation>
    <scope>NUCLEOTIDE SEQUENCE [LARGE SCALE GENOMIC DNA]</scope>
    <source>
        <strain evidence="4">JCM 4816</strain>
    </source>
</reference>
<feature type="transmembrane region" description="Helical" evidence="2">
    <location>
        <begin position="6"/>
        <end position="24"/>
    </location>
</feature>
<protein>
    <submittedName>
        <fullName evidence="3">Uncharacterized protein</fullName>
    </submittedName>
</protein>
<keyword evidence="4" id="KW-1185">Reference proteome</keyword>
<name>A0ABW1GCK9_9ACTN</name>